<dbReference type="InterPro" id="IPR053787">
    <property type="entry name" value="Autotransptr-assoc_N"/>
</dbReference>
<gene>
    <name evidence="3" type="ORF">CBG52_00185</name>
</gene>
<reference evidence="3 4" key="1">
    <citation type="submission" date="2017-06" db="EMBL/GenBank/DDBJ databases">
        <title>Draft genome sequence of Fusobacterium nucleatum subsp. polymorphum KCOM 1267 (=ChDC F290).</title>
        <authorList>
            <person name="Kook J.-K."/>
            <person name="Park S.-N."/>
            <person name="Lim Y.K."/>
            <person name="Roh H."/>
        </authorList>
    </citation>
    <scope>NUCLEOTIDE SEQUENCE [LARGE SCALE GENOMIC DNA]</scope>
    <source>
        <strain evidence="4">KCOM 1267(ChDC F290)</strain>
    </source>
</reference>
<sequence length="3663" mass="384329">MMLIEISSINTIYYTTLLITFLITGGFAYANELNQEEMLARIKDQRAKIEKLLEENYKKEAALQKGNLELLKEADFYTKPGSAGLFSMAFFSKNVSSQPKEWKGTVREETEHDQMRRNYNDVATYSGSQRSGLANNKKTTTNTLLKGIDHTKKVSKLSSGWINKSTNYGQAANAYDVEAKLFILPVVKAPVVNTPTAPVVNFVAPKAPTELSISAPSLINVNIGAITVNAPVVNVPTVSAPSAITAPTMQEVRVNEPNINVSIGAINVANPTIATPPSLTAPTVSVNVAPAAPPSIEVPNPTVTAPNAPAAPNFTAFSRGRGNWLGGYSFISGRMDWNPALLAWEIGSGSPAPINIDSQPIFNVGGATLSGNGKNSTSEVNAYTKTDGTVVNSYTNIKSSVTVNGGAPRDGYGSYPQTTTSPVAIPGMTAGTFYSAADARSGRTQQSWVFQGSPTVTDMKIKIGGANYNDPNGRNGASTALFAQISKIKLERVALELAGKSIIGQLNQDSPMEVSFTDTDINITGNYNTLITTRLIVSGLHGYWGASDLRGRTDWGLARADTAASSTAVDFGGTNLTAATRENAIYYVERPESQRWFGNSLMVPVPGTTTPAYSINSEKYHVYAPAFGNVSVKNTGGTVKYIGAGNVGTWVSAYVPDRTKWVGTALSPYLNLGKVYMQGDNNVAYYFAKNTAAPNGNGIFQGEVVVDAEIGTDLDGAGGNTQVALGNISGGDASKSENNVAVYLDSGQRKELNNELGGTGNVIYKQYFPATLDFTVDTVAHPGIVGIANGSQIGYPILSNDPIKDLKITNFNVKFGQYSKKGIGIVAKNGSVVEINKGGGQTINDGASGTNRATESVMIFAEGVFYNPRKVLTGGTYNKEAYGRGESTTGQKSISDFNTTVNIKNNVEMGSINSTAFFAKRGAIIDATNNTVKMTGHTATAVLAHATEDYTASTIVDSNNANAGKQPKTEIIVKSVEALAHAAGTEDKDKNTNIAVAAISEEKIGSTVKKGTGDVTVTVKEDVKVDGLGAFASGEKATVNIESKTNTSTIKSGSNGALVATNAGTINFGGGTITHNVDDKVAFYAEKKKVSGNDVISHINFKGATTLNISKGIVFYGDKEDYSKTATVGSKETGRYTGMGNVTVNLQGHGVNLGVFKSAELTWKGNASTAYTDDIAQIPKVAAINTGIYWYKTTLESGTLKVKADVNRDSISVGTTRGDGFNDIRMEREKVILEDGKTISSTKNNGMLLASNGDAKSNTESGYTVKEGKISISNKDASDKATRATVATYVNFGHIITEKNGSKEGTIEANNGVAVYGVNGSKISNSGTVSVGSSSKTQPAIAIMALARTEPYQYKDKHGKTVTKVDDYGIFAGKASAGANWIEIINKGKITVTGTDAIGIYAKNNYNNTIAKNKILIHNEGVISLGDRGKGIVIQTKDKSVTNGGTLTLKDSKLTANNQDIKVGDEGIGIYTEYSDIKFDGNYGIAIGNKGVAIQTKGINKIEQTNKTDTLNIEYKSSSTAKDTSAMAIGYTGTTKTDVFTNKLNLNLVNTDKAVTFTGIYANGLGKLVNQGDITSASNGSYGIISNDVEVENKGTIKVGATTSNDSNAVGIYVKNAKLTTDGDKIVLQGNGNNTKSPLGIYAKADSSIGTTVKDITINQGTNPLSISSKKAVGIYIEDGSTGNNKLKLVNNSNITLSNSASKTTERKIGLILRNSKNSANVTNGKITVAKNNLGIFNNNSTLTHTGILEVKHNGAGTENIGIHNTGTDFKLTVTKDILNPTRLGKVDVEGQNGTIGISAITGTTGSGEINLVNATVNVNAPDKNAGKIPLGLYADGNKISVIASGTTKFTVSPNAVGIYMKGNNTSKVTGVYDFSLSSENTKNTMGIGAFLTGGAYVTTGTSKLKLASTATATNANGAIRPIGLFYGAGSTKNEANLDILASSKEVIGLYANNLSAFENKGTIEVKAKSSMGAYVAKSNITNKAITTVSGEKSYGWYLKGGNSSTTAKILALAKESVGVLISGKGITGVTSFENKSGVEILANADKSIGVYAEEGAKYTNKGILNSSNATSIGAFGVKATLVNDTNATINAKKVALYAKTSSTIENKGTINVTNKGQTGIIADDKTTVNLTAGKIESNLDKVTAVVVQNKSTVNLKGTNIKLGKNSIAINSTKNSTVNLTSGNVEVGEKGLGIFTKDGKVDLKSYTGKFTLGKEGIAIYSKNSVVNGGTLKVDYSNNAMGVGIYYDGGTVNNNTVVSHTGKKLVNIFSSSSNLTNIANQKVQAESIGIYANGGTLANKSTITLEGDKSVGFFLDNKSKLTEIGTINGATAPTFKIGVYVNKGSIEGSKDYTFGVNNGVAMYLGKDGVNNSTGTLNLNGNSVGTGRTIGIYTTPTTTTRNINTSIKMTGKDAVGLFLSNGSKVSYGGTLDITSNSSNTNFGIGASVEKNSTFTLNSAGKVKIGGTNNIGFFVKQGGTLQVSGGTVQNTKDGIFAYLSDGQLNFTAGTTPNINFLNVFVSGNKGSIQNATAITVGTAGMQASQGAKILNNTTGVINGRVQGAKALIATSAGSKVENKGAIKLTADKSVAIYADNRATGISTGKVEIGKNSVAYYTNRDGIVNVSGNTKIGEASTIFYVNSGQVNYTGPDIVLPNKTTAITLTAISPSTKINFNNKSIAVGESGTGIYVSGQGEVTTTNIQNLAKISTKKSANAIYLNNNRAFSSKIAIDLVGENSIGVLSTKNGNINYSGNLNSTIKNVKGIVHKGSGNTINSGVIKVTGNSSIGIYAENGGILENRNKIEIGQGTKTATSVGLYGKNQTTIINKGNIKMVKNSIGIYGKHTIVKNLGTIQNSGLNNNAIYVEDSDIINSGNISLGDSSNGIYATSTTAKSIINSGNIKVGNNQAAAIFGDGRVGINNTSGTITVGKQSVGLATKQGNISVGSATKFNVGEESTYIYTEKGSAVNNATLNVSKYSVAMYTKEGSMQNKGNIKVGESSVGNKKISVAMATEKGIIENFGNITIPNSHGVAMVANKGGTAINRNGGTISVGGEAAYGLQATGSSVLINEGRIDVAGKDARGIAATNKSKVTNTATGIINVNGVNAQGIYVDYGSRVKNDGTININSSTGIGLITGSGGTIDNSSTGKININVAGGKDTKVNSGQLSAGAITIKGPKAYIGNVEIQNSGTITVNGALNFNQIRIGSTVGNIGTINATSFEKGKFIVLPNAALGSNKDMYTVQYLGGIENVPNNGSITAISHSATFVADIQKDDTNLSLARVMLVRIPYAKLLAETPAEEFGKGLDDLYKGLSKKGAVSPKNPTSTPYSKELDMFDALKTISDKEELGATFDMELRGNAYANVQRRMLDINETFSTSYENLKNSTLYAKGRFKTGAIASTGNAKDKSPGVEDYKTKTTGAIVMKEKDFKTYGRSADVSLAFTETEFKFDYGSKEKVHSLQLGAGYEDFLTEHNWKYSTRGEVTLNRHNMKRKMHLSNGTYENKGKYWSKTVEWKNKLRYEGTTANGLITAGIFGTFNLGYGKFDKIKENGDGAELEVKSKDMYMVRPGVGTDLSLNYYTNSGKVSVIGTATAEYEAGKVYDGVNQVRIKNSTAGYYGLEKPKAVKEVFKVGAQVQYETNAGHKIGVGVTREEGSVRATKYGVNAAYKF</sequence>
<proteinExistence type="predicted"/>
<dbReference type="EMBL" id="NIRM01000001">
    <property type="protein sequence ID" value="PHI09690.1"/>
    <property type="molecule type" value="Genomic_DNA"/>
</dbReference>
<protein>
    <submittedName>
        <fullName evidence="3">Autotransporter subunit beta</fullName>
    </submittedName>
</protein>
<accession>A0A2C6AD19</accession>
<dbReference type="RefSeq" id="WP_099010582.1">
    <property type="nucleotide sequence ID" value="NZ_CP077154.1"/>
</dbReference>
<dbReference type="SUPFAM" id="SSF103515">
    <property type="entry name" value="Autotransporter"/>
    <property type="match status" value="1"/>
</dbReference>
<keyword evidence="2" id="KW-0472">Membrane</keyword>
<keyword evidence="2" id="KW-0812">Transmembrane</keyword>
<comment type="caution">
    <text evidence="3">The sequence shown here is derived from an EMBL/GenBank/DDBJ whole genome shotgun (WGS) entry which is preliminary data.</text>
</comment>
<dbReference type="Proteomes" id="UP000221504">
    <property type="component" value="Unassembled WGS sequence"/>
</dbReference>
<dbReference type="InterPro" id="IPR036709">
    <property type="entry name" value="Autotransporte_beta_dom_sf"/>
</dbReference>
<keyword evidence="2" id="KW-1133">Transmembrane helix</keyword>
<organism evidence="3 4">
    <name type="scientific">Fusobacterium nucleatum subsp. polymorphum</name>
    <name type="common">Fusobacterium polymorphum</name>
    <dbReference type="NCBI Taxonomy" id="76857"/>
    <lineage>
        <taxon>Bacteria</taxon>
        <taxon>Fusobacteriati</taxon>
        <taxon>Fusobacteriota</taxon>
        <taxon>Fusobacteriia</taxon>
        <taxon>Fusobacteriales</taxon>
        <taxon>Fusobacteriaceae</taxon>
        <taxon>Fusobacterium</taxon>
    </lineage>
</organism>
<feature type="coiled-coil region" evidence="1">
    <location>
        <begin position="35"/>
        <end position="62"/>
    </location>
</feature>
<evidence type="ECO:0000256" key="2">
    <source>
        <dbReference type="SAM" id="Phobius"/>
    </source>
</evidence>
<evidence type="ECO:0000256" key="1">
    <source>
        <dbReference type="SAM" id="Coils"/>
    </source>
</evidence>
<dbReference type="InterPro" id="IPR012332">
    <property type="entry name" value="Autotransporter_pectin_lyase_C"/>
</dbReference>
<evidence type="ECO:0000313" key="3">
    <source>
        <dbReference type="EMBL" id="PHI09690.1"/>
    </source>
</evidence>
<name>A0A2C6AD19_FUSNP</name>
<dbReference type="SMART" id="SM00710">
    <property type="entry name" value="PbH1"/>
    <property type="match status" value="7"/>
</dbReference>
<evidence type="ECO:0000313" key="4">
    <source>
        <dbReference type="Proteomes" id="UP000221504"/>
    </source>
</evidence>
<dbReference type="Gene3D" id="2.160.20.20">
    <property type="match status" value="1"/>
</dbReference>
<dbReference type="InterPro" id="IPR006626">
    <property type="entry name" value="PbH1"/>
</dbReference>
<feature type="transmembrane region" description="Helical" evidence="2">
    <location>
        <begin position="12"/>
        <end position="30"/>
    </location>
</feature>
<dbReference type="NCBIfam" id="NF033175">
    <property type="entry name" value="fuso_auto_Nterm"/>
    <property type="match status" value="1"/>
</dbReference>
<keyword evidence="1" id="KW-0175">Coiled coil</keyword>